<comment type="similarity">
    <text evidence="1 4 7">Belongs to the pyrroline-5-carboxylate reductase family.</text>
</comment>
<comment type="function">
    <text evidence="4">Catalyzes the reduction of 1-pyrroline-5-carboxylate (PCA) to L-proline.</text>
</comment>
<proteinExistence type="inferred from homology"/>
<evidence type="ECO:0000313" key="10">
    <source>
        <dbReference type="EMBL" id="OZI56329.1"/>
    </source>
</evidence>
<sequence>MNHDLSIAFIGGGNMATALASGLAGKTCPAGNLHVVDPNADVQNAWRQRGATAAGAPDEALRACKVWLYAVKPQQLRDVVAATRQWLQPDTLIISVAAGIRADTLAEWLGEPGRPWQNLVRCMPNTPALVGAGVSGLAALPGVDDAGRSLAESLLASVGQVVWVADDAALDAVTALSGSGPAYVFLFLESLIAGGVAVGLSPDQAHQLALGTLAGATKLAEQATDSPSVLRERVTSKGGTTAAALQVFEQADLRGIVRQALEAAAQRSRELADEFGK</sequence>
<dbReference type="GO" id="GO:0055129">
    <property type="term" value="P:L-proline biosynthetic process"/>
    <property type="evidence" value="ECO:0007669"/>
    <property type="project" value="UniProtKB-UniRule"/>
</dbReference>
<dbReference type="InterPro" id="IPR036291">
    <property type="entry name" value="NAD(P)-bd_dom_sf"/>
</dbReference>
<dbReference type="InterPro" id="IPR029036">
    <property type="entry name" value="P5CR_dimer"/>
</dbReference>
<dbReference type="PIRSF" id="PIRSF000193">
    <property type="entry name" value="Pyrrol-5-carb_rd"/>
    <property type="match status" value="1"/>
</dbReference>
<evidence type="ECO:0000256" key="3">
    <source>
        <dbReference type="ARBA" id="ARBA00023002"/>
    </source>
</evidence>
<dbReference type="Proteomes" id="UP000216885">
    <property type="component" value="Unassembled WGS sequence"/>
</dbReference>
<gene>
    <name evidence="4" type="primary">proC</name>
    <name evidence="10" type="ORF">CAL20_12885</name>
</gene>
<keyword evidence="4" id="KW-0963">Cytoplasm</keyword>
<comment type="caution">
    <text evidence="10">The sequence shown here is derived from an EMBL/GenBank/DDBJ whole genome shotgun (WGS) entry which is preliminary data.</text>
</comment>
<dbReference type="InterPro" id="IPR028939">
    <property type="entry name" value="P5C_Rdtase_cat_N"/>
</dbReference>
<dbReference type="NCBIfam" id="TIGR00112">
    <property type="entry name" value="proC"/>
    <property type="match status" value="1"/>
</dbReference>
<evidence type="ECO:0000259" key="8">
    <source>
        <dbReference type="Pfam" id="PF03807"/>
    </source>
</evidence>
<dbReference type="Pfam" id="PF14748">
    <property type="entry name" value="P5CR_dimer"/>
    <property type="match status" value="1"/>
</dbReference>
<evidence type="ECO:0000256" key="4">
    <source>
        <dbReference type="HAMAP-Rule" id="MF_01925"/>
    </source>
</evidence>
<dbReference type="SUPFAM" id="SSF51735">
    <property type="entry name" value="NAD(P)-binding Rossmann-fold domains"/>
    <property type="match status" value="1"/>
</dbReference>
<dbReference type="GO" id="GO:0004735">
    <property type="term" value="F:pyrroline-5-carboxylate reductase activity"/>
    <property type="evidence" value="ECO:0007669"/>
    <property type="project" value="UniProtKB-UniRule"/>
</dbReference>
<dbReference type="InterPro" id="IPR053790">
    <property type="entry name" value="P5CR-like_CS"/>
</dbReference>
<feature type="binding site" evidence="6">
    <location>
        <begin position="10"/>
        <end position="15"/>
    </location>
    <ligand>
        <name>NADP(+)</name>
        <dbReference type="ChEBI" id="CHEBI:58349"/>
    </ligand>
</feature>
<dbReference type="EC" id="1.5.1.2" evidence="4 5"/>
<keyword evidence="2 4" id="KW-0521">NADP</keyword>
<comment type="pathway">
    <text evidence="4 7">Amino-acid biosynthesis; L-proline biosynthesis; L-proline from L-glutamate 5-semialdehyde: step 1/1.</text>
</comment>
<dbReference type="AlphaFoldDB" id="A0A261U376"/>
<evidence type="ECO:0000259" key="9">
    <source>
        <dbReference type="Pfam" id="PF14748"/>
    </source>
</evidence>
<dbReference type="SUPFAM" id="SSF48179">
    <property type="entry name" value="6-phosphogluconate dehydrogenase C-terminal domain-like"/>
    <property type="match status" value="1"/>
</dbReference>
<keyword evidence="4 7" id="KW-0641">Proline biosynthesis</keyword>
<dbReference type="Pfam" id="PF03807">
    <property type="entry name" value="F420_oxidored"/>
    <property type="match status" value="1"/>
</dbReference>
<evidence type="ECO:0000256" key="1">
    <source>
        <dbReference type="ARBA" id="ARBA00005525"/>
    </source>
</evidence>
<name>A0A261U376_9BORD</name>
<dbReference type="PROSITE" id="PS00521">
    <property type="entry name" value="P5CR"/>
    <property type="match status" value="1"/>
</dbReference>
<evidence type="ECO:0000256" key="5">
    <source>
        <dbReference type="NCBIfam" id="TIGR00112"/>
    </source>
</evidence>
<dbReference type="FunFam" id="1.10.3730.10:FF:000001">
    <property type="entry name" value="Pyrroline-5-carboxylate reductase"/>
    <property type="match status" value="1"/>
</dbReference>
<protein>
    <recommendedName>
        <fullName evidence="4 5">Pyrroline-5-carboxylate reductase</fullName>
        <shortName evidence="4">P5C reductase</shortName>
        <shortName evidence="4">P5CR</shortName>
        <ecNumber evidence="4 5">1.5.1.2</ecNumber>
    </recommendedName>
    <alternativeName>
        <fullName evidence="4">PCA reductase</fullName>
    </alternativeName>
</protein>
<feature type="binding site" evidence="6">
    <location>
        <begin position="70"/>
        <end position="73"/>
    </location>
    <ligand>
        <name>NADP(+)</name>
        <dbReference type="ChEBI" id="CHEBI:58349"/>
    </ligand>
</feature>
<organism evidence="10 11">
    <name type="scientific">Bordetella genomosp. 4</name>
    <dbReference type="NCBI Taxonomy" id="463044"/>
    <lineage>
        <taxon>Bacteria</taxon>
        <taxon>Pseudomonadati</taxon>
        <taxon>Pseudomonadota</taxon>
        <taxon>Betaproteobacteria</taxon>
        <taxon>Burkholderiales</taxon>
        <taxon>Alcaligenaceae</taxon>
        <taxon>Bordetella</taxon>
    </lineage>
</organism>
<dbReference type="Gene3D" id="1.10.3730.10">
    <property type="entry name" value="ProC C-terminal domain-like"/>
    <property type="match status" value="1"/>
</dbReference>
<dbReference type="InterPro" id="IPR008927">
    <property type="entry name" value="6-PGluconate_DH-like_C_sf"/>
</dbReference>
<keyword evidence="11" id="KW-1185">Reference proteome</keyword>
<reference evidence="10 11" key="1">
    <citation type="submission" date="2017-05" db="EMBL/GenBank/DDBJ databases">
        <title>Complete and WGS of Bordetella genogroups.</title>
        <authorList>
            <person name="Spilker T."/>
            <person name="LiPuma J."/>
        </authorList>
    </citation>
    <scope>NUCLEOTIDE SEQUENCE [LARGE SCALE GENOMIC DNA]</scope>
    <source>
        <strain evidence="10 11">AU9919</strain>
    </source>
</reference>
<keyword evidence="3 4" id="KW-0560">Oxidoreductase</keyword>
<evidence type="ECO:0000313" key="11">
    <source>
        <dbReference type="Proteomes" id="UP000216885"/>
    </source>
</evidence>
<dbReference type="PANTHER" id="PTHR11645">
    <property type="entry name" value="PYRROLINE-5-CARBOXYLATE REDUCTASE"/>
    <property type="match status" value="1"/>
</dbReference>
<evidence type="ECO:0000256" key="6">
    <source>
        <dbReference type="PIRSR" id="PIRSR000193-1"/>
    </source>
</evidence>
<evidence type="ECO:0000256" key="2">
    <source>
        <dbReference type="ARBA" id="ARBA00022857"/>
    </source>
</evidence>
<comment type="subcellular location">
    <subcellularLocation>
        <location evidence="4">Cytoplasm</location>
    </subcellularLocation>
</comment>
<dbReference type="HAMAP" id="MF_01925">
    <property type="entry name" value="P5C_reductase"/>
    <property type="match status" value="1"/>
</dbReference>
<dbReference type="InterPro" id="IPR000304">
    <property type="entry name" value="Pyrroline-COOH_reductase"/>
</dbReference>
<dbReference type="Gene3D" id="3.40.50.720">
    <property type="entry name" value="NAD(P)-binding Rossmann-like Domain"/>
    <property type="match status" value="1"/>
</dbReference>
<feature type="domain" description="Pyrroline-5-carboxylate reductase dimerisation" evidence="9">
    <location>
        <begin position="169"/>
        <end position="271"/>
    </location>
</feature>
<comment type="catalytic activity">
    <reaction evidence="4 7">
        <text>L-proline + NADP(+) = (S)-1-pyrroline-5-carboxylate + NADPH + 2 H(+)</text>
        <dbReference type="Rhea" id="RHEA:14109"/>
        <dbReference type="ChEBI" id="CHEBI:15378"/>
        <dbReference type="ChEBI" id="CHEBI:17388"/>
        <dbReference type="ChEBI" id="CHEBI:57783"/>
        <dbReference type="ChEBI" id="CHEBI:58349"/>
        <dbReference type="ChEBI" id="CHEBI:60039"/>
        <dbReference type="EC" id="1.5.1.2"/>
    </reaction>
</comment>
<evidence type="ECO:0000256" key="7">
    <source>
        <dbReference type="RuleBase" id="RU003903"/>
    </source>
</evidence>
<dbReference type="RefSeq" id="WP_094838046.1">
    <property type="nucleotide sequence ID" value="NZ_NEVQ01000013.1"/>
</dbReference>
<dbReference type="GO" id="GO:0005737">
    <property type="term" value="C:cytoplasm"/>
    <property type="evidence" value="ECO:0007669"/>
    <property type="project" value="UniProtKB-SubCell"/>
</dbReference>
<dbReference type="PANTHER" id="PTHR11645:SF0">
    <property type="entry name" value="PYRROLINE-5-CARBOXYLATE REDUCTASE 3"/>
    <property type="match status" value="1"/>
</dbReference>
<feature type="domain" description="Pyrroline-5-carboxylate reductase catalytic N-terminal" evidence="8">
    <location>
        <begin position="7"/>
        <end position="99"/>
    </location>
</feature>
<accession>A0A261U376</accession>
<dbReference type="UniPathway" id="UPA00098">
    <property type="reaction ID" value="UER00361"/>
</dbReference>
<keyword evidence="4 7" id="KW-0028">Amino-acid biosynthesis</keyword>
<dbReference type="EMBL" id="NEVQ01000013">
    <property type="protein sequence ID" value="OZI56329.1"/>
    <property type="molecule type" value="Genomic_DNA"/>
</dbReference>
<comment type="catalytic activity">
    <reaction evidence="4">
        <text>L-proline + NAD(+) = (S)-1-pyrroline-5-carboxylate + NADH + 2 H(+)</text>
        <dbReference type="Rhea" id="RHEA:14105"/>
        <dbReference type="ChEBI" id="CHEBI:15378"/>
        <dbReference type="ChEBI" id="CHEBI:17388"/>
        <dbReference type="ChEBI" id="CHEBI:57540"/>
        <dbReference type="ChEBI" id="CHEBI:57945"/>
        <dbReference type="ChEBI" id="CHEBI:60039"/>
        <dbReference type="EC" id="1.5.1.2"/>
    </reaction>
</comment>